<feature type="chain" id="PRO_5018210177" evidence="1">
    <location>
        <begin position="22"/>
        <end position="57"/>
    </location>
</feature>
<feature type="signal peptide" evidence="1">
    <location>
        <begin position="1"/>
        <end position="21"/>
    </location>
</feature>
<sequence length="57" mass="6786">MTSIAFSKACLFLRLLFRTLQLNSLFKTWLILSVRHKKDLNIISRSIRFRHHLRTSG</sequence>
<dbReference type="EMBL" id="ML121560">
    <property type="protein sequence ID" value="RPB21354.1"/>
    <property type="molecule type" value="Genomic_DNA"/>
</dbReference>
<gene>
    <name evidence="2" type="ORF">L211DRAFT_840785</name>
</gene>
<proteinExistence type="predicted"/>
<evidence type="ECO:0000313" key="2">
    <source>
        <dbReference type="EMBL" id="RPB21354.1"/>
    </source>
</evidence>
<dbReference type="AlphaFoldDB" id="A0A3N4LEN8"/>
<evidence type="ECO:0000313" key="3">
    <source>
        <dbReference type="Proteomes" id="UP000267821"/>
    </source>
</evidence>
<dbReference type="Proteomes" id="UP000267821">
    <property type="component" value="Unassembled WGS sequence"/>
</dbReference>
<dbReference type="InParanoid" id="A0A3N4LEN8"/>
<accession>A0A3N4LEN8</accession>
<name>A0A3N4LEN8_9PEZI</name>
<keyword evidence="1" id="KW-0732">Signal</keyword>
<reference evidence="2 3" key="1">
    <citation type="journal article" date="2018" name="Nat. Ecol. Evol.">
        <title>Pezizomycetes genomes reveal the molecular basis of ectomycorrhizal truffle lifestyle.</title>
        <authorList>
            <person name="Murat C."/>
            <person name="Payen T."/>
            <person name="Noel B."/>
            <person name="Kuo A."/>
            <person name="Morin E."/>
            <person name="Chen J."/>
            <person name="Kohler A."/>
            <person name="Krizsan K."/>
            <person name="Balestrini R."/>
            <person name="Da Silva C."/>
            <person name="Montanini B."/>
            <person name="Hainaut M."/>
            <person name="Levati E."/>
            <person name="Barry K.W."/>
            <person name="Belfiori B."/>
            <person name="Cichocki N."/>
            <person name="Clum A."/>
            <person name="Dockter R.B."/>
            <person name="Fauchery L."/>
            <person name="Guy J."/>
            <person name="Iotti M."/>
            <person name="Le Tacon F."/>
            <person name="Lindquist E.A."/>
            <person name="Lipzen A."/>
            <person name="Malagnac F."/>
            <person name="Mello A."/>
            <person name="Molinier V."/>
            <person name="Miyauchi S."/>
            <person name="Poulain J."/>
            <person name="Riccioni C."/>
            <person name="Rubini A."/>
            <person name="Sitrit Y."/>
            <person name="Splivallo R."/>
            <person name="Traeger S."/>
            <person name="Wang M."/>
            <person name="Zifcakova L."/>
            <person name="Wipf D."/>
            <person name="Zambonelli A."/>
            <person name="Paolocci F."/>
            <person name="Nowrousian M."/>
            <person name="Ottonello S."/>
            <person name="Baldrian P."/>
            <person name="Spatafora J.W."/>
            <person name="Henrissat B."/>
            <person name="Nagy L.G."/>
            <person name="Aury J.M."/>
            <person name="Wincker P."/>
            <person name="Grigoriev I.V."/>
            <person name="Bonfante P."/>
            <person name="Martin F.M."/>
        </authorList>
    </citation>
    <scope>NUCLEOTIDE SEQUENCE [LARGE SCALE GENOMIC DNA]</scope>
    <source>
        <strain evidence="2 3">ATCC MYA-4762</strain>
    </source>
</reference>
<feature type="non-terminal residue" evidence="2">
    <location>
        <position position="57"/>
    </location>
</feature>
<organism evidence="2 3">
    <name type="scientific">Terfezia boudieri ATCC MYA-4762</name>
    <dbReference type="NCBI Taxonomy" id="1051890"/>
    <lineage>
        <taxon>Eukaryota</taxon>
        <taxon>Fungi</taxon>
        <taxon>Dikarya</taxon>
        <taxon>Ascomycota</taxon>
        <taxon>Pezizomycotina</taxon>
        <taxon>Pezizomycetes</taxon>
        <taxon>Pezizales</taxon>
        <taxon>Pezizaceae</taxon>
        <taxon>Terfezia</taxon>
    </lineage>
</organism>
<keyword evidence="3" id="KW-1185">Reference proteome</keyword>
<evidence type="ECO:0000256" key="1">
    <source>
        <dbReference type="SAM" id="SignalP"/>
    </source>
</evidence>
<protein>
    <submittedName>
        <fullName evidence="2">Uncharacterized protein</fullName>
    </submittedName>
</protein>